<protein>
    <submittedName>
        <fullName evidence="7">Lactate dehydrogenase-like oxidoreductase</fullName>
    </submittedName>
</protein>
<dbReference type="InterPro" id="IPR006139">
    <property type="entry name" value="D-isomer_2_OHA_DH_cat_dom"/>
</dbReference>
<evidence type="ECO:0000256" key="2">
    <source>
        <dbReference type="ARBA" id="ARBA00023002"/>
    </source>
</evidence>
<evidence type="ECO:0000313" key="7">
    <source>
        <dbReference type="EMBL" id="AFL67448.1"/>
    </source>
</evidence>
<dbReference type="Gene3D" id="3.40.50.720">
    <property type="entry name" value="NAD(P)-binding Rossmann-like Domain"/>
    <property type="match status" value="2"/>
</dbReference>
<dbReference type="InterPro" id="IPR036291">
    <property type="entry name" value="NAD(P)-bd_dom_sf"/>
</dbReference>
<comment type="similarity">
    <text evidence="1 4">Belongs to the D-isomer specific 2-hydroxyacid dehydrogenase family.</text>
</comment>
<dbReference type="InterPro" id="IPR006140">
    <property type="entry name" value="D-isomer_DH_NAD-bd"/>
</dbReference>
<dbReference type="OrthoDB" id="9805416at2"/>
<dbReference type="STRING" id="760154.Sulba_0121"/>
<evidence type="ECO:0000256" key="3">
    <source>
        <dbReference type="ARBA" id="ARBA00023027"/>
    </source>
</evidence>
<dbReference type="RefSeq" id="WP_014768335.1">
    <property type="nucleotide sequence ID" value="NC_018002.1"/>
</dbReference>
<evidence type="ECO:0000259" key="6">
    <source>
        <dbReference type="Pfam" id="PF02826"/>
    </source>
</evidence>
<dbReference type="GO" id="GO:0051287">
    <property type="term" value="F:NAD binding"/>
    <property type="evidence" value="ECO:0007669"/>
    <property type="project" value="InterPro"/>
</dbReference>
<dbReference type="eggNOG" id="COG1052">
    <property type="taxonomic scope" value="Bacteria"/>
</dbReference>
<organism evidence="7 8">
    <name type="scientific">Sulfurospirillum barnesii (strain ATCC 700032 / DSM 10660 / SES-3)</name>
    <dbReference type="NCBI Taxonomy" id="760154"/>
    <lineage>
        <taxon>Bacteria</taxon>
        <taxon>Pseudomonadati</taxon>
        <taxon>Campylobacterota</taxon>
        <taxon>Epsilonproteobacteria</taxon>
        <taxon>Campylobacterales</taxon>
        <taxon>Sulfurospirillaceae</taxon>
        <taxon>Sulfurospirillum</taxon>
    </lineage>
</organism>
<evidence type="ECO:0000256" key="1">
    <source>
        <dbReference type="ARBA" id="ARBA00005854"/>
    </source>
</evidence>
<gene>
    <name evidence="7" type="ordered locus">Sulba_0121</name>
</gene>
<dbReference type="PANTHER" id="PTHR43761:SF1">
    <property type="entry name" value="D-ISOMER SPECIFIC 2-HYDROXYACID DEHYDROGENASE CATALYTIC DOMAIN-CONTAINING PROTEIN-RELATED"/>
    <property type="match status" value="1"/>
</dbReference>
<evidence type="ECO:0000256" key="4">
    <source>
        <dbReference type="RuleBase" id="RU003719"/>
    </source>
</evidence>
<dbReference type="InterPro" id="IPR050418">
    <property type="entry name" value="D-iso_2-hydroxyacid_DH_PdxB"/>
</dbReference>
<dbReference type="GO" id="GO:0016616">
    <property type="term" value="F:oxidoreductase activity, acting on the CH-OH group of donors, NAD or NADP as acceptor"/>
    <property type="evidence" value="ECO:0007669"/>
    <property type="project" value="InterPro"/>
</dbReference>
<dbReference type="Proteomes" id="UP000006176">
    <property type="component" value="Chromosome"/>
</dbReference>
<sequence length="310" mass="34250">MKIVCLDAKTLGDDADLSLFKQFGTFEAFDTTALHERIEHIGDAKIVLSNKVLIDKEVMDACPNLGLICITATGMNNVDLAYANHKGIVVKNVAGYSSASVAQTTFMLVLNLLGKAAYYDAYVQSGAWVNSSIFTHLQEPFCEIKKKRWGIIGLGNIGKEVAKIATAFGAEVVYYSTSGANKDTAYQQISLRDMLQTCDIVTIHAPLNEKTQYLIAKEQLLLMKKGAILVNVGRGGIVHEADVANILDEKELFVGLDVLEKEPMQANHPLLHVKHKERLILTPHIAWASVEARRELIRLVGENIKDFLRQ</sequence>
<dbReference type="NCBIfam" id="NF006263">
    <property type="entry name" value="PRK08410.1"/>
    <property type="match status" value="1"/>
</dbReference>
<proteinExistence type="inferred from homology"/>
<reference evidence="7 8" key="1">
    <citation type="submission" date="2012-06" db="EMBL/GenBank/DDBJ databases">
        <title>Complete sequence of Sulfurospirillum barnesii SES-3.</title>
        <authorList>
            <consortium name="US DOE Joint Genome Institute"/>
            <person name="Lucas S."/>
            <person name="Han J."/>
            <person name="Lapidus A."/>
            <person name="Cheng J.-F."/>
            <person name="Goodwin L."/>
            <person name="Pitluck S."/>
            <person name="Peters L."/>
            <person name="Ovchinnikova G."/>
            <person name="Lu M."/>
            <person name="Detter J.C."/>
            <person name="Han C."/>
            <person name="Tapia R."/>
            <person name="Land M."/>
            <person name="Hauser L."/>
            <person name="Kyrpides N."/>
            <person name="Ivanova N."/>
            <person name="Pagani I."/>
            <person name="Stolz J."/>
            <person name="Arkin A."/>
            <person name="Dehal P."/>
            <person name="Oremland R."/>
            <person name="Saltikov C."/>
            <person name="Basu P."/>
            <person name="Hollibaugh J."/>
            <person name="Newman D."/>
            <person name="Stolyar S."/>
            <person name="Hazen T."/>
            <person name="Woyke T."/>
        </authorList>
    </citation>
    <scope>NUCLEOTIDE SEQUENCE [LARGE SCALE GENOMIC DNA]</scope>
    <source>
        <strain evidence="8">ATCC 700032 / DSM 10660 / SES-3</strain>
    </source>
</reference>
<feature type="domain" description="D-isomer specific 2-hydroxyacid dehydrogenase catalytic" evidence="5">
    <location>
        <begin position="13"/>
        <end position="309"/>
    </location>
</feature>
<keyword evidence="8" id="KW-1185">Reference proteome</keyword>
<dbReference type="SUPFAM" id="SSF51735">
    <property type="entry name" value="NAD(P)-binding Rossmann-fold domains"/>
    <property type="match status" value="1"/>
</dbReference>
<dbReference type="PANTHER" id="PTHR43761">
    <property type="entry name" value="D-ISOMER SPECIFIC 2-HYDROXYACID DEHYDROGENASE FAMILY PROTEIN (AFU_ORTHOLOGUE AFUA_1G13630)"/>
    <property type="match status" value="1"/>
</dbReference>
<dbReference type="AlphaFoldDB" id="I3XU24"/>
<dbReference type="KEGG" id="sba:Sulba_0121"/>
<dbReference type="Pfam" id="PF02826">
    <property type="entry name" value="2-Hacid_dh_C"/>
    <property type="match status" value="1"/>
</dbReference>
<dbReference type="PATRIC" id="fig|760154.4.peg.117"/>
<keyword evidence="2 4" id="KW-0560">Oxidoreductase</keyword>
<accession>I3XU24</accession>
<name>I3XU24_SULBS</name>
<dbReference type="SUPFAM" id="SSF52283">
    <property type="entry name" value="Formate/glycerate dehydrogenase catalytic domain-like"/>
    <property type="match status" value="1"/>
</dbReference>
<dbReference type="Pfam" id="PF00389">
    <property type="entry name" value="2-Hacid_dh"/>
    <property type="match status" value="1"/>
</dbReference>
<evidence type="ECO:0000313" key="8">
    <source>
        <dbReference type="Proteomes" id="UP000006176"/>
    </source>
</evidence>
<dbReference type="HOGENOM" id="CLU_019796_1_3_7"/>
<keyword evidence="3" id="KW-0520">NAD</keyword>
<evidence type="ECO:0000259" key="5">
    <source>
        <dbReference type="Pfam" id="PF00389"/>
    </source>
</evidence>
<dbReference type="EMBL" id="CP003333">
    <property type="protein sequence ID" value="AFL67448.1"/>
    <property type="molecule type" value="Genomic_DNA"/>
</dbReference>
<feature type="domain" description="D-isomer specific 2-hydroxyacid dehydrogenase NAD-binding" evidence="6">
    <location>
        <begin position="106"/>
        <end position="286"/>
    </location>
</feature>